<reference evidence="1 2" key="1">
    <citation type="submission" date="2019-07" db="EMBL/GenBank/DDBJ databases">
        <title>Whole genome shotgun sequence of Acetobacter oeni NBRC 105207.</title>
        <authorList>
            <person name="Hosoyama A."/>
            <person name="Uohara A."/>
            <person name="Ohji S."/>
            <person name="Ichikawa N."/>
        </authorList>
    </citation>
    <scope>NUCLEOTIDE SEQUENCE [LARGE SCALE GENOMIC DNA]</scope>
    <source>
        <strain evidence="1 2">NBRC 105207</strain>
    </source>
</reference>
<dbReference type="Proteomes" id="UP000321746">
    <property type="component" value="Unassembled WGS sequence"/>
</dbReference>
<keyword evidence="2" id="KW-1185">Reference proteome</keyword>
<gene>
    <name evidence="1" type="ORF">AOE01nite_26110</name>
</gene>
<name>A0A511XN71_9PROT</name>
<dbReference type="AlphaFoldDB" id="A0A511XN71"/>
<evidence type="ECO:0000313" key="1">
    <source>
        <dbReference type="EMBL" id="GEN64387.1"/>
    </source>
</evidence>
<sequence>MPAATRVATGAAAVVAMTGVAAGTISPSEVPGLVSAPPEQTPGGYRIFPRVSPAVIFRRSG</sequence>
<protein>
    <submittedName>
        <fullName evidence="1">Uncharacterized protein</fullName>
    </submittedName>
</protein>
<organism evidence="1 2">
    <name type="scientific">Acetobacter oeni</name>
    <dbReference type="NCBI Taxonomy" id="304077"/>
    <lineage>
        <taxon>Bacteria</taxon>
        <taxon>Pseudomonadati</taxon>
        <taxon>Pseudomonadota</taxon>
        <taxon>Alphaproteobacteria</taxon>
        <taxon>Acetobacterales</taxon>
        <taxon>Acetobacteraceae</taxon>
        <taxon>Acetobacter</taxon>
    </lineage>
</organism>
<accession>A0A511XN71</accession>
<proteinExistence type="predicted"/>
<evidence type="ECO:0000313" key="2">
    <source>
        <dbReference type="Proteomes" id="UP000321746"/>
    </source>
</evidence>
<dbReference type="EMBL" id="BJYG01000040">
    <property type="protein sequence ID" value="GEN64387.1"/>
    <property type="molecule type" value="Genomic_DNA"/>
</dbReference>
<comment type="caution">
    <text evidence="1">The sequence shown here is derived from an EMBL/GenBank/DDBJ whole genome shotgun (WGS) entry which is preliminary data.</text>
</comment>